<proteinExistence type="predicted"/>
<dbReference type="EMBL" id="CM042035">
    <property type="protein sequence ID" value="KAI3756001.1"/>
    <property type="molecule type" value="Genomic_DNA"/>
</dbReference>
<sequence length="122" mass="13917">MSLPSIILGLPHIPICNTDFSYLTDLLVFIFLRQYVIWTSPLPLIFKVFKSFLSSLSLDPPLLQIKGGFLAEEGREWVTSGRRWNEENSTFSCVDTNLASDWLTSKVSQNEAKLDEILCLFE</sequence>
<evidence type="ECO:0000313" key="1">
    <source>
        <dbReference type="EMBL" id="KAI3756001.1"/>
    </source>
</evidence>
<accession>A0ACB9EB42</accession>
<reference evidence="2" key="1">
    <citation type="journal article" date="2022" name="Mol. Ecol. Resour.">
        <title>The genomes of chicory, endive, great burdock and yacon provide insights into Asteraceae palaeo-polyploidization history and plant inulin production.</title>
        <authorList>
            <person name="Fan W."/>
            <person name="Wang S."/>
            <person name="Wang H."/>
            <person name="Wang A."/>
            <person name="Jiang F."/>
            <person name="Liu H."/>
            <person name="Zhao H."/>
            <person name="Xu D."/>
            <person name="Zhang Y."/>
        </authorList>
    </citation>
    <scope>NUCLEOTIDE SEQUENCE [LARGE SCALE GENOMIC DNA]</scope>
    <source>
        <strain evidence="2">cv. Yunnan</strain>
    </source>
</reference>
<evidence type="ECO:0000313" key="2">
    <source>
        <dbReference type="Proteomes" id="UP001056120"/>
    </source>
</evidence>
<name>A0ACB9EB42_9ASTR</name>
<reference evidence="1 2" key="2">
    <citation type="journal article" date="2022" name="Mol. Ecol. Resour.">
        <title>The genomes of chicory, endive, great burdock and yacon provide insights into Asteraceae paleo-polyploidization history and plant inulin production.</title>
        <authorList>
            <person name="Fan W."/>
            <person name="Wang S."/>
            <person name="Wang H."/>
            <person name="Wang A."/>
            <person name="Jiang F."/>
            <person name="Liu H."/>
            <person name="Zhao H."/>
            <person name="Xu D."/>
            <person name="Zhang Y."/>
        </authorList>
    </citation>
    <scope>NUCLEOTIDE SEQUENCE [LARGE SCALE GENOMIC DNA]</scope>
    <source>
        <strain evidence="2">cv. Yunnan</strain>
        <tissue evidence="1">Leaves</tissue>
    </source>
</reference>
<dbReference type="Proteomes" id="UP001056120">
    <property type="component" value="Linkage Group LG18"/>
</dbReference>
<comment type="caution">
    <text evidence="1">The sequence shown here is derived from an EMBL/GenBank/DDBJ whole genome shotgun (WGS) entry which is preliminary data.</text>
</comment>
<keyword evidence="2" id="KW-1185">Reference proteome</keyword>
<protein>
    <submittedName>
        <fullName evidence="1">Uncharacterized protein</fullName>
    </submittedName>
</protein>
<gene>
    <name evidence="1" type="ORF">L1987_55813</name>
</gene>
<organism evidence="1 2">
    <name type="scientific">Smallanthus sonchifolius</name>
    <dbReference type="NCBI Taxonomy" id="185202"/>
    <lineage>
        <taxon>Eukaryota</taxon>
        <taxon>Viridiplantae</taxon>
        <taxon>Streptophyta</taxon>
        <taxon>Embryophyta</taxon>
        <taxon>Tracheophyta</taxon>
        <taxon>Spermatophyta</taxon>
        <taxon>Magnoliopsida</taxon>
        <taxon>eudicotyledons</taxon>
        <taxon>Gunneridae</taxon>
        <taxon>Pentapetalae</taxon>
        <taxon>asterids</taxon>
        <taxon>campanulids</taxon>
        <taxon>Asterales</taxon>
        <taxon>Asteraceae</taxon>
        <taxon>Asteroideae</taxon>
        <taxon>Heliantheae alliance</taxon>
        <taxon>Millerieae</taxon>
        <taxon>Smallanthus</taxon>
    </lineage>
</organism>